<sequence>MLMLNALQTSERRQGSDKEASCISILRVMQKLLQMPVIYIAPSQTNRFSHLFL</sequence>
<protein>
    <submittedName>
        <fullName evidence="1">Uncharacterized protein</fullName>
    </submittedName>
</protein>
<proteinExistence type="predicted"/>
<gene>
    <name evidence="1" type="ORF">HMPREF0971_01907</name>
</gene>
<name>D1QSE8_9BACT</name>
<dbReference type="Proteomes" id="UP000004079">
    <property type="component" value="Unassembled WGS sequence"/>
</dbReference>
<reference evidence="1 2" key="1">
    <citation type="submission" date="2009-11" db="EMBL/GenBank/DDBJ databases">
        <authorList>
            <person name="Weinstock G."/>
            <person name="Sodergren E."/>
            <person name="Clifton S."/>
            <person name="Fulton L."/>
            <person name="Fulton B."/>
            <person name="Courtney L."/>
            <person name="Fronick C."/>
            <person name="Harrison M."/>
            <person name="Strong C."/>
            <person name="Farmer C."/>
            <person name="Delahaunty K."/>
            <person name="Markovic C."/>
            <person name="Hall O."/>
            <person name="Minx P."/>
            <person name="Tomlinson C."/>
            <person name="Mitreva M."/>
            <person name="Nelson J."/>
            <person name="Hou S."/>
            <person name="Wollam A."/>
            <person name="Pepin K.H."/>
            <person name="Johnson M."/>
            <person name="Bhonagiri V."/>
            <person name="Nash W.E."/>
            <person name="Warren W."/>
            <person name="Chinwalla A."/>
            <person name="Mardis E.R."/>
            <person name="Wilson R.K."/>
        </authorList>
    </citation>
    <scope>NUCLEOTIDE SEQUENCE [LARGE SCALE GENOMIC DNA]</scope>
    <source>
        <strain evidence="1 2">F0302</strain>
    </source>
</reference>
<dbReference type="EMBL" id="ACUZ02000034">
    <property type="protein sequence ID" value="EFB31629.1"/>
    <property type="molecule type" value="Genomic_DNA"/>
</dbReference>
<dbReference type="HOGENOM" id="CLU_3064814_0_0_10"/>
<accession>D1QSE8</accession>
<evidence type="ECO:0000313" key="1">
    <source>
        <dbReference type="EMBL" id="EFB31629.1"/>
    </source>
</evidence>
<organism evidence="1 2">
    <name type="scientific">Segatella oris F0302</name>
    <dbReference type="NCBI Taxonomy" id="649760"/>
    <lineage>
        <taxon>Bacteria</taxon>
        <taxon>Pseudomonadati</taxon>
        <taxon>Bacteroidota</taxon>
        <taxon>Bacteroidia</taxon>
        <taxon>Bacteroidales</taxon>
        <taxon>Prevotellaceae</taxon>
        <taxon>Segatella</taxon>
    </lineage>
</organism>
<comment type="caution">
    <text evidence="1">The sequence shown here is derived from an EMBL/GenBank/DDBJ whole genome shotgun (WGS) entry which is preliminary data.</text>
</comment>
<evidence type="ECO:0000313" key="2">
    <source>
        <dbReference type="Proteomes" id="UP000004079"/>
    </source>
</evidence>
<dbReference type="AlphaFoldDB" id="D1QSE8"/>